<dbReference type="GO" id="GO:0004497">
    <property type="term" value="F:monooxygenase activity"/>
    <property type="evidence" value="ECO:0007669"/>
    <property type="project" value="UniProtKB-KW"/>
</dbReference>
<evidence type="ECO:0000256" key="4">
    <source>
        <dbReference type="ARBA" id="ARBA00022723"/>
    </source>
</evidence>
<dbReference type="Gene3D" id="1.10.630.10">
    <property type="entry name" value="Cytochrome P450"/>
    <property type="match status" value="1"/>
</dbReference>
<dbReference type="FunFam" id="1.10.630.10:FF:000126">
    <property type="entry name" value="Predicted protein"/>
    <property type="match status" value="1"/>
</dbReference>
<dbReference type="InterPro" id="IPR001128">
    <property type="entry name" value="Cyt_P450"/>
</dbReference>
<evidence type="ECO:0008006" key="12">
    <source>
        <dbReference type="Google" id="ProtNLM"/>
    </source>
</evidence>
<sequence length="496" mass="54883">MEGSLLLLALAVAYIYYTTRRCSRSPLRLPPAPPGWPVIGHLHLLSDMPHHALAELSRSMRAPVLRLRLGTVPAVVISKPELARAALTTHDAALSSRPDLLSGWVLSLGCSDVTYAPSGPYHRMARRVLVSELLSARRVEACGAVQAEEVRRLLAHLTSHSSSPEAPPVDLGECFLNLPNDVLCRVAFGRRFPHGKGDRLGAVVEDVNELFGGFRRRLKSSGADLRKFCDDIVDEHIRKHQRVPGDGDESFVNVLLRVQKSPDLEVPLTVDNVKALVRDVFVGGTDATFTTPERVMAELVRHPRALKKAQDEVRRVVGGKGLVEESGLGELHYMRAVIKENLRLHPPVPLLVQRESVAPCTLGGYDIPARTRVLINTFAMGRDPEVWEDPLRYSPERFENGDGGDVDFKDPDYKMLPFGGGRRGCPGYTFAMATVQLSLASLLYHFEWALRAGVSAMDVNLNESFGLTTRKEPLLVVVKKSEVYEFKFKGEELNKA</sequence>
<evidence type="ECO:0000256" key="8">
    <source>
        <dbReference type="PIRSR" id="PIRSR602401-1"/>
    </source>
</evidence>
<accession>A0A3L6T7F9</accession>
<dbReference type="SUPFAM" id="SSF48264">
    <property type="entry name" value="Cytochrome P450"/>
    <property type="match status" value="1"/>
</dbReference>
<dbReference type="GO" id="GO:0020037">
    <property type="term" value="F:heme binding"/>
    <property type="evidence" value="ECO:0007669"/>
    <property type="project" value="InterPro"/>
</dbReference>
<dbReference type="EMBL" id="PQIB02000002">
    <property type="protein sequence ID" value="RLN33100.1"/>
    <property type="molecule type" value="Genomic_DNA"/>
</dbReference>
<evidence type="ECO:0000313" key="11">
    <source>
        <dbReference type="Proteomes" id="UP000275267"/>
    </source>
</evidence>
<dbReference type="InterPro" id="IPR002401">
    <property type="entry name" value="Cyt_P450_E_grp-I"/>
</dbReference>
<keyword evidence="7 9" id="KW-0503">Monooxygenase</keyword>
<protein>
    <recommendedName>
        <fullName evidence="12">Cytochrome P450 71A1-like</fullName>
    </recommendedName>
</protein>
<gene>
    <name evidence="10" type="ORF">C2845_PM03G30330</name>
</gene>
<proteinExistence type="inferred from homology"/>
<evidence type="ECO:0000256" key="6">
    <source>
        <dbReference type="ARBA" id="ARBA00023004"/>
    </source>
</evidence>
<evidence type="ECO:0000256" key="9">
    <source>
        <dbReference type="RuleBase" id="RU000461"/>
    </source>
</evidence>
<comment type="caution">
    <text evidence="10">The sequence shown here is derived from an EMBL/GenBank/DDBJ whole genome shotgun (WGS) entry which is preliminary data.</text>
</comment>
<dbReference type="AlphaFoldDB" id="A0A3L6T7F9"/>
<dbReference type="PANTHER" id="PTHR47955:SF11">
    <property type="entry name" value="4-HYDROXYPHENYLACETALDEHYDE OXIME MONOOXYGENASE"/>
    <property type="match status" value="1"/>
</dbReference>
<comment type="similarity">
    <text evidence="2 9">Belongs to the cytochrome P450 family.</text>
</comment>
<evidence type="ECO:0000256" key="2">
    <source>
        <dbReference type="ARBA" id="ARBA00010617"/>
    </source>
</evidence>
<evidence type="ECO:0000256" key="1">
    <source>
        <dbReference type="ARBA" id="ARBA00001971"/>
    </source>
</evidence>
<dbReference type="InterPro" id="IPR036396">
    <property type="entry name" value="Cyt_P450_sf"/>
</dbReference>
<feature type="binding site" description="axial binding residue" evidence="8">
    <location>
        <position position="425"/>
    </location>
    <ligand>
        <name>heme</name>
        <dbReference type="ChEBI" id="CHEBI:30413"/>
    </ligand>
    <ligandPart>
        <name>Fe</name>
        <dbReference type="ChEBI" id="CHEBI:18248"/>
    </ligandPart>
</feature>
<keyword evidence="5 9" id="KW-0560">Oxidoreductase</keyword>
<evidence type="ECO:0000313" key="10">
    <source>
        <dbReference type="EMBL" id="RLN33100.1"/>
    </source>
</evidence>
<dbReference type="STRING" id="4540.A0A3L6T7F9"/>
<reference evidence="11" key="1">
    <citation type="journal article" date="2019" name="Nat. Commun.">
        <title>The genome of broomcorn millet.</title>
        <authorList>
            <person name="Zou C."/>
            <person name="Miki D."/>
            <person name="Li D."/>
            <person name="Tang Q."/>
            <person name="Xiao L."/>
            <person name="Rajput S."/>
            <person name="Deng P."/>
            <person name="Jia W."/>
            <person name="Huang R."/>
            <person name="Zhang M."/>
            <person name="Sun Y."/>
            <person name="Hu J."/>
            <person name="Fu X."/>
            <person name="Schnable P.S."/>
            <person name="Li F."/>
            <person name="Zhang H."/>
            <person name="Feng B."/>
            <person name="Zhu X."/>
            <person name="Liu R."/>
            <person name="Schnable J.C."/>
            <person name="Zhu J.-K."/>
            <person name="Zhang H."/>
        </authorList>
    </citation>
    <scope>NUCLEOTIDE SEQUENCE [LARGE SCALE GENOMIC DNA]</scope>
</reference>
<dbReference type="PROSITE" id="PS00086">
    <property type="entry name" value="CYTOCHROME_P450"/>
    <property type="match status" value="1"/>
</dbReference>
<dbReference type="PANTHER" id="PTHR47955">
    <property type="entry name" value="CYTOCHROME P450 FAMILY 71 PROTEIN"/>
    <property type="match status" value="1"/>
</dbReference>
<dbReference type="InterPro" id="IPR017972">
    <property type="entry name" value="Cyt_P450_CS"/>
</dbReference>
<dbReference type="CDD" id="cd11072">
    <property type="entry name" value="CYP71-like"/>
    <property type="match status" value="1"/>
</dbReference>
<keyword evidence="3 8" id="KW-0349">Heme</keyword>
<evidence type="ECO:0000256" key="7">
    <source>
        <dbReference type="ARBA" id="ARBA00023033"/>
    </source>
</evidence>
<dbReference type="Proteomes" id="UP000275267">
    <property type="component" value="Unassembled WGS sequence"/>
</dbReference>
<dbReference type="GO" id="GO:0005506">
    <property type="term" value="F:iron ion binding"/>
    <property type="evidence" value="ECO:0007669"/>
    <property type="project" value="InterPro"/>
</dbReference>
<dbReference type="GO" id="GO:0016705">
    <property type="term" value="F:oxidoreductase activity, acting on paired donors, with incorporation or reduction of molecular oxygen"/>
    <property type="evidence" value="ECO:0007669"/>
    <property type="project" value="InterPro"/>
</dbReference>
<keyword evidence="11" id="KW-1185">Reference proteome</keyword>
<dbReference type="PRINTS" id="PR00385">
    <property type="entry name" value="P450"/>
</dbReference>
<dbReference type="PRINTS" id="PR00463">
    <property type="entry name" value="EP450I"/>
</dbReference>
<dbReference type="OrthoDB" id="2789670at2759"/>
<organism evidence="10 11">
    <name type="scientific">Panicum miliaceum</name>
    <name type="common">Proso millet</name>
    <name type="synonym">Broomcorn millet</name>
    <dbReference type="NCBI Taxonomy" id="4540"/>
    <lineage>
        <taxon>Eukaryota</taxon>
        <taxon>Viridiplantae</taxon>
        <taxon>Streptophyta</taxon>
        <taxon>Embryophyta</taxon>
        <taxon>Tracheophyta</taxon>
        <taxon>Spermatophyta</taxon>
        <taxon>Magnoliopsida</taxon>
        <taxon>Liliopsida</taxon>
        <taxon>Poales</taxon>
        <taxon>Poaceae</taxon>
        <taxon>PACMAD clade</taxon>
        <taxon>Panicoideae</taxon>
        <taxon>Panicodae</taxon>
        <taxon>Paniceae</taxon>
        <taxon>Panicinae</taxon>
        <taxon>Panicum</taxon>
        <taxon>Panicum sect. Panicum</taxon>
    </lineage>
</organism>
<evidence type="ECO:0000256" key="5">
    <source>
        <dbReference type="ARBA" id="ARBA00023002"/>
    </source>
</evidence>
<evidence type="ECO:0000256" key="3">
    <source>
        <dbReference type="ARBA" id="ARBA00022617"/>
    </source>
</evidence>
<dbReference type="Pfam" id="PF00067">
    <property type="entry name" value="p450"/>
    <property type="match status" value="1"/>
</dbReference>
<comment type="cofactor">
    <cofactor evidence="1 8">
        <name>heme</name>
        <dbReference type="ChEBI" id="CHEBI:30413"/>
    </cofactor>
</comment>
<name>A0A3L6T7F9_PANMI</name>
<keyword evidence="6 8" id="KW-0408">Iron</keyword>
<keyword evidence="4 8" id="KW-0479">Metal-binding</keyword>